<feature type="transmembrane region" description="Helical" evidence="6">
    <location>
        <begin position="228"/>
        <end position="251"/>
    </location>
</feature>
<sequence>MSTAPTRLTRNRDYLAWLAADTSWQFGSAVHGFAMTLICYAVTGSYAQAGAIATVSTIVSMVVMVPGGVLVDRWDRRRSLMISGALRMVVYAAAATAWWAGVLTAPLLYAVGVASGVVTGLFSGASDAALRSVVGTADLPRAVASNQGRDGAVSLAAPPLSGLLMGASYALPFLTASIGSLLQMLCTRRIRADLRPRHDRPSPGQDTWHQEMLAGFRTILGSPLLRRILPALILVNAGLNALYTGVTLILTGRGVPAWRIGLIDSVMAVGMLIGAVLAQRLISRVPTGRLVVTIFIACTAVLVPVALTQSVPVVLACFGVLGLLVPAVNGAMGGYLQAIIPDELQGRALAAMHLVQMTLPGLMPAAAGLGLQHLGAGPTMAATLILFPAAAILMATHRELRALPTPDRWEIGTVEP</sequence>
<proteinExistence type="predicted"/>
<comment type="subcellular location">
    <subcellularLocation>
        <location evidence="1">Cell membrane</location>
        <topology evidence="1">Multi-pass membrane protein</topology>
    </subcellularLocation>
</comment>
<evidence type="ECO:0000313" key="9">
    <source>
        <dbReference type="Proteomes" id="UP000075221"/>
    </source>
</evidence>
<dbReference type="InterPro" id="IPR011701">
    <property type="entry name" value="MFS"/>
</dbReference>
<evidence type="ECO:0000256" key="6">
    <source>
        <dbReference type="SAM" id="Phobius"/>
    </source>
</evidence>
<dbReference type="AlphaFoldDB" id="A0AAC8YCI1"/>
<feature type="transmembrane region" description="Helical" evidence="6">
    <location>
        <begin position="49"/>
        <end position="69"/>
    </location>
</feature>
<evidence type="ECO:0000256" key="3">
    <source>
        <dbReference type="ARBA" id="ARBA00022692"/>
    </source>
</evidence>
<name>A0AAC8YCI1_9ACTN</name>
<evidence type="ECO:0000313" key="7">
    <source>
        <dbReference type="EMBL" id="AMS04253.1"/>
    </source>
</evidence>
<dbReference type="CDD" id="cd06173">
    <property type="entry name" value="MFS_MefA_like"/>
    <property type="match status" value="1"/>
</dbReference>
<protein>
    <submittedName>
        <fullName evidence="7">MFS transporter</fullName>
    </submittedName>
</protein>
<dbReference type="PANTHER" id="PTHR23513">
    <property type="entry name" value="INTEGRAL MEMBRANE EFFLUX PROTEIN-RELATED"/>
    <property type="match status" value="1"/>
</dbReference>
<dbReference type="InterPro" id="IPR036259">
    <property type="entry name" value="MFS_trans_sf"/>
</dbReference>
<feature type="transmembrane region" description="Helical" evidence="6">
    <location>
        <begin position="290"/>
        <end position="307"/>
    </location>
</feature>
<feature type="transmembrane region" description="Helical" evidence="6">
    <location>
        <begin position="257"/>
        <end position="278"/>
    </location>
</feature>
<evidence type="ECO:0000256" key="5">
    <source>
        <dbReference type="ARBA" id="ARBA00023136"/>
    </source>
</evidence>
<dbReference type="PANTHER" id="PTHR23513:SF6">
    <property type="entry name" value="MAJOR FACILITATOR SUPERFAMILY ASSOCIATED DOMAIN-CONTAINING PROTEIN"/>
    <property type="match status" value="1"/>
</dbReference>
<evidence type="ECO:0000313" key="10">
    <source>
        <dbReference type="Proteomes" id="UP000178666"/>
    </source>
</evidence>
<feature type="transmembrane region" description="Helical" evidence="6">
    <location>
        <begin position="14"/>
        <end position="43"/>
    </location>
</feature>
<dbReference type="GO" id="GO:0022857">
    <property type="term" value="F:transmembrane transporter activity"/>
    <property type="evidence" value="ECO:0007669"/>
    <property type="project" value="InterPro"/>
</dbReference>
<reference evidence="7 9" key="2">
    <citation type="submission" date="2016-02" db="EMBL/GenBank/DDBJ databases">
        <title>Complete Genome Sequence of Propionibacterium acidipropionici ATCC 55737.</title>
        <authorList>
            <person name="Luna Flores C.H."/>
            <person name="Nielsen L.K."/>
            <person name="Marcellin E."/>
        </authorList>
    </citation>
    <scope>NUCLEOTIDE SEQUENCE [LARGE SCALE GENOMIC DNA]</scope>
    <source>
        <strain evidence="7 9">ATCC 55737</strain>
    </source>
</reference>
<dbReference type="GO" id="GO:0005886">
    <property type="term" value="C:plasma membrane"/>
    <property type="evidence" value="ECO:0007669"/>
    <property type="project" value="UniProtKB-SubCell"/>
</dbReference>
<evidence type="ECO:0000256" key="2">
    <source>
        <dbReference type="ARBA" id="ARBA00022475"/>
    </source>
</evidence>
<dbReference type="Gene3D" id="1.20.1250.20">
    <property type="entry name" value="MFS general substrate transporter like domains"/>
    <property type="match status" value="1"/>
</dbReference>
<keyword evidence="2" id="KW-1003">Cell membrane</keyword>
<accession>A0AAC8YCI1</accession>
<evidence type="ECO:0000313" key="8">
    <source>
        <dbReference type="EMBL" id="AOZ45745.1"/>
    </source>
</evidence>
<dbReference type="Proteomes" id="UP000178666">
    <property type="component" value="Chromosome"/>
</dbReference>
<feature type="transmembrane region" description="Helical" evidence="6">
    <location>
        <begin position="348"/>
        <end position="369"/>
    </location>
</feature>
<evidence type="ECO:0000256" key="1">
    <source>
        <dbReference type="ARBA" id="ARBA00004651"/>
    </source>
</evidence>
<dbReference type="EMBL" id="CP015970">
    <property type="protein sequence ID" value="AOZ45745.1"/>
    <property type="molecule type" value="Genomic_DNA"/>
</dbReference>
<keyword evidence="4 6" id="KW-1133">Transmembrane helix</keyword>
<gene>
    <name evidence="8" type="ORF">A8L58_02330</name>
    <name evidence="7" type="ORF">AXH35_00860</name>
</gene>
<keyword evidence="5 6" id="KW-0472">Membrane</keyword>
<feature type="transmembrane region" description="Helical" evidence="6">
    <location>
        <begin position="169"/>
        <end position="187"/>
    </location>
</feature>
<reference evidence="8 10" key="1">
    <citation type="journal article" date="2016" name="Plant Dis.">
        <title>Improved production of propionic acid using genome shuffling.</title>
        <authorList>
            <person name="Luna-Flores C.H."/>
            <person name="Palfreyman R.W."/>
            <person name="Kromer J.O."/>
            <person name="Nielsen L.K."/>
            <person name="Marcellin E."/>
        </authorList>
    </citation>
    <scope>NUCLEOTIDE SEQUENCE [LARGE SCALE GENOMIC DNA]</scope>
    <source>
        <strain evidence="8 10">F3E8</strain>
    </source>
</reference>
<dbReference type="EMBL" id="CP014352">
    <property type="protein sequence ID" value="AMS04253.1"/>
    <property type="molecule type" value="Genomic_DNA"/>
</dbReference>
<dbReference type="Pfam" id="PF07690">
    <property type="entry name" value="MFS_1"/>
    <property type="match status" value="1"/>
</dbReference>
<keyword evidence="3 6" id="KW-0812">Transmembrane</keyword>
<keyword evidence="10" id="KW-1185">Reference proteome</keyword>
<evidence type="ECO:0000256" key="4">
    <source>
        <dbReference type="ARBA" id="ARBA00022989"/>
    </source>
</evidence>
<dbReference type="Proteomes" id="UP000075221">
    <property type="component" value="Chromosome"/>
</dbReference>
<feature type="transmembrane region" description="Helical" evidence="6">
    <location>
        <begin position="375"/>
        <end position="395"/>
    </location>
</feature>
<feature type="transmembrane region" description="Helical" evidence="6">
    <location>
        <begin position="313"/>
        <end position="336"/>
    </location>
</feature>
<dbReference type="SUPFAM" id="SSF103473">
    <property type="entry name" value="MFS general substrate transporter"/>
    <property type="match status" value="1"/>
</dbReference>
<organism evidence="7 9">
    <name type="scientific">Acidipropionibacterium acidipropionici</name>
    <dbReference type="NCBI Taxonomy" id="1748"/>
    <lineage>
        <taxon>Bacteria</taxon>
        <taxon>Bacillati</taxon>
        <taxon>Actinomycetota</taxon>
        <taxon>Actinomycetes</taxon>
        <taxon>Propionibacteriales</taxon>
        <taxon>Propionibacteriaceae</taxon>
        <taxon>Acidipropionibacterium</taxon>
    </lineage>
</organism>
<feature type="transmembrane region" description="Helical" evidence="6">
    <location>
        <begin position="89"/>
        <end position="111"/>
    </location>
</feature>